<feature type="binding site" evidence="6 8">
    <location>
        <position position="320"/>
    </location>
    <ligand>
        <name>substrate</name>
    </ligand>
</feature>
<dbReference type="SUPFAM" id="SSF51419">
    <property type="entry name" value="PLP-binding barrel"/>
    <property type="match status" value="1"/>
</dbReference>
<evidence type="ECO:0000313" key="11">
    <source>
        <dbReference type="Proteomes" id="UP000295131"/>
    </source>
</evidence>
<sequence>MTSITSQTGGLADPAATTARLTIDLSAIVENWRTMRALSGEASCGAAVKGNAYGTGMAEAAVALAKAGCRQFFVADANEGAALRKLLPDAEIFILSGAFDAAMPLLVENRLTPVLNSLDQIAAWTSAGNDRPAALHIDTGMNRLGITPAEAVEIAENRAVEPTLVMSHFACADSPDHPLNAIQIERFAEVRGHFPEARASLANSAGIHMGDAAGFDLTRPGIALYGGECRNDLPNPMRPVAKAEARILTNRVAKAGETVSYGATVTLGRDTRIAICGIGYADGFHRSSSGSGVPLRREVQQAGMGAIEGRTVPLLGRVTMDLLMFDVTDLPETLGVSGQWIELFGETIPLDDAARAAGTIGYELLTSLGRRYARRYI</sequence>
<feature type="active site" description="Proton acceptor; specific for D-alanine" evidence="6">
    <location>
        <position position="49"/>
    </location>
</feature>
<dbReference type="HAMAP" id="MF_01201">
    <property type="entry name" value="Ala_racemase"/>
    <property type="match status" value="1"/>
</dbReference>
<accession>A0A4R5PJQ7</accession>
<proteinExistence type="inferred from homology"/>
<reference evidence="10 11" key="1">
    <citation type="journal article" date="2013" name="Int. J. Syst. Evol. Microbiol.">
        <title>Hoeflea suaedae sp. nov., an endophytic bacterium isolated from the root of the halophyte Suaeda maritima.</title>
        <authorList>
            <person name="Chung E.J."/>
            <person name="Park J.A."/>
            <person name="Pramanik P."/>
            <person name="Bibi F."/>
            <person name="Jeon C.O."/>
            <person name="Chung Y.R."/>
        </authorList>
    </citation>
    <scope>NUCLEOTIDE SEQUENCE [LARGE SCALE GENOMIC DNA]</scope>
    <source>
        <strain evidence="10 11">YC6898</strain>
    </source>
</reference>
<evidence type="ECO:0000256" key="3">
    <source>
        <dbReference type="ARBA" id="ARBA00013089"/>
    </source>
</evidence>
<comment type="catalytic activity">
    <reaction evidence="1 6">
        <text>L-alanine = D-alanine</text>
        <dbReference type="Rhea" id="RHEA:20249"/>
        <dbReference type="ChEBI" id="CHEBI:57416"/>
        <dbReference type="ChEBI" id="CHEBI:57972"/>
        <dbReference type="EC" id="5.1.1.1"/>
    </reaction>
</comment>
<dbReference type="GO" id="GO:0030632">
    <property type="term" value="P:D-alanine biosynthetic process"/>
    <property type="evidence" value="ECO:0007669"/>
    <property type="project" value="UniProtKB-UniRule"/>
</dbReference>
<evidence type="ECO:0000256" key="4">
    <source>
        <dbReference type="ARBA" id="ARBA00022898"/>
    </source>
</evidence>
<dbReference type="PANTHER" id="PTHR30511:SF0">
    <property type="entry name" value="ALANINE RACEMASE, CATABOLIC-RELATED"/>
    <property type="match status" value="1"/>
</dbReference>
<dbReference type="OrthoDB" id="9813814at2"/>
<evidence type="ECO:0000256" key="5">
    <source>
        <dbReference type="ARBA" id="ARBA00023235"/>
    </source>
</evidence>
<evidence type="ECO:0000256" key="2">
    <source>
        <dbReference type="ARBA" id="ARBA00001933"/>
    </source>
</evidence>
<dbReference type="EC" id="5.1.1.1" evidence="3 6"/>
<dbReference type="UniPathway" id="UPA00042">
    <property type="reaction ID" value="UER00497"/>
</dbReference>
<dbReference type="GO" id="GO:0030170">
    <property type="term" value="F:pyridoxal phosphate binding"/>
    <property type="evidence" value="ECO:0007669"/>
    <property type="project" value="UniProtKB-UniRule"/>
</dbReference>
<dbReference type="PANTHER" id="PTHR30511">
    <property type="entry name" value="ALANINE RACEMASE"/>
    <property type="match status" value="1"/>
</dbReference>
<dbReference type="InterPro" id="IPR029066">
    <property type="entry name" value="PLP-binding_barrel"/>
</dbReference>
<keyword evidence="5 6" id="KW-0413">Isomerase</keyword>
<evidence type="ECO:0000313" key="10">
    <source>
        <dbReference type="EMBL" id="TDH35917.1"/>
    </source>
</evidence>
<evidence type="ECO:0000256" key="7">
    <source>
        <dbReference type="PIRSR" id="PIRSR600821-50"/>
    </source>
</evidence>
<gene>
    <name evidence="10" type="primary">alr</name>
    <name evidence="10" type="ORF">E2A64_11435</name>
</gene>
<comment type="function">
    <text evidence="6">Catalyzes the interconversion of L-alanine and D-alanine. May also act on other amino acids.</text>
</comment>
<dbReference type="Pfam" id="PF00842">
    <property type="entry name" value="Ala_racemase_C"/>
    <property type="match status" value="1"/>
</dbReference>
<comment type="pathway">
    <text evidence="6">Amino-acid biosynthesis; D-alanine biosynthesis; D-alanine from L-alanine: step 1/1.</text>
</comment>
<comment type="similarity">
    <text evidence="6">Belongs to the alanine racemase family.</text>
</comment>
<feature type="domain" description="Alanine racemase C-terminal" evidence="9">
    <location>
        <begin position="240"/>
        <end position="377"/>
    </location>
</feature>
<dbReference type="Pfam" id="PF01168">
    <property type="entry name" value="Ala_racemase_N"/>
    <property type="match status" value="1"/>
</dbReference>
<dbReference type="InterPro" id="IPR011079">
    <property type="entry name" value="Ala_racemase_C"/>
</dbReference>
<feature type="modified residue" description="N6-(pyridoxal phosphate)lysine" evidence="6 7">
    <location>
        <position position="49"/>
    </location>
</feature>
<dbReference type="CDD" id="cd00430">
    <property type="entry name" value="PLPDE_III_AR"/>
    <property type="match status" value="1"/>
</dbReference>
<evidence type="ECO:0000256" key="6">
    <source>
        <dbReference type="HAMAP-Rule" id="MF_01201"/>
    </source>
</evidence>
<evidence type="ECO:0000256" key="1">
    <source>
        <dbReference type="ARBA" id="ARBA00000316"/>
    </source>
</evidence>
<evidence type="ECO:0000259" key="9">
    <source>
        <dbReference type="SMART" id="SM01005"/>
    </source>
</evidence>
<name>A0A4R5PJQ7_9HYPH</name>
<comment type="cofactor">
    <cofactor evidence="2 6 7">
        <name>pyridoxal 5'-phosphate</name>
        <dbReference type="ChEBI" id="CHEBI:597326"/>
    </cofactor>
</comment>
<dbReference type="InterPro" id="IPR009006">
    <property type="entry name" value="Ala_racemase/Decarboxylase_C"/>
</dbReference>
<dbReference type="Gene3D" id="3.20.20.10">
    <property type="entry name" value="Alanine racemase"/>
    <property type="match status" value="1"/>
</dbReference>
<dbReference type="Gene3D" id="2.40.37.10">
    <property type="entry name" value="Lyase, Ornithine Decarboxylase, Chain A, domain 1"/>
    <property type="match status" value="1"/>
</dbReference>
<feature type="active site" description="Proton acceptor; specific for L-alanine" evidence="6">
    <location>
        <position position="261"/>
    </location>
</feature>
<evidence type="ECO:0000256" key="8">
    <source>
        <dbReference type="PIRSR" id="PIRSR600821-52"/>
    </source>
</evidence>
<dbReference type="InterPro" id="IPR000821">
    <property type="entry name" value="Ala_racemase"/>
</dbReference>
<dbReference type="AlphaFoldDB" id="A0A4R5PJQ7"/>
<organism evidence="10 11">
    <name type="scientific">Pseudohoeflea suaedae</name>
    <dbReference type="NCBI Taxonomy" id="877384"/>
    <lineage>
        <taxon>Bacteria</taxon>
        <taxon>Pseudomonadati</taxon>
        <taxon>Pseudomonadota</taxon>
        <taxon>Alphaproteobacteria</taxon>
        <taxon>Hyphomicrobiales</taxon>
        <taxon>Rhizobiaceae</taxon>
        <taxon>Pseudohoeflea</taxon>
    </lineage>
</organism>
<dbReference type="InterPro" id="IPR001608">
    <property type="entry name" value="Ala_racemase_N"/>
</dbReference>
<protein>
    <recommendedName>
        <fullName evidence="3 6">Alanine racemase</fullName>
        <ecNumber evidence="3 6">5.1.1.1</ecNumber>
    </recommendedName>
</protein>
<dbReference type="SMART" id="SM01005">
    <property type="entry name" value="Ala_racemase_C"/>
    <property type="match status" value="1"/>
</dbReference>
<keyword evidence="4 6" id="KW-0663">Pyridoxal phosphate</keyword>
<dbReference type="PRINTS" id="PR00992">
    <property type="entry name" value="ALARACEMASE"/>
</dbReference>
<feature type="binding site" evidence="6 8">
    <location>
        <position position="143"/>
    </location>
    <ligand>
        <name>substrate</name>
    </ligand>
</feature>
<dbReference type="Proteomes" id="UP000295131">
    <property type="component" value="Unassembled WGS sequence"/>
</dbReference>
<dbReference type="RefSeq" id="WP_133284617.1">
    <property type="nucleotide sequence ID" value="NZ_SMSI01000002.1"/>
</dbReference>
<dbReference type="GO" id="GO:0008784">
    <property type="term" value="F:alanine racemase activity"/>
    <property type="evidence" value="ECO:0007669"/>
    <property type="project" value="UniProtKB-UniRule"/>
</dbReference>
<comment type="caution">
    <text evidence="10">The sequence shown here is derived from an EMBL/GenBank/DDBJ whole genome shotgun (WGS) entry which is preliminary data.</text>
</comment>
<dbReference type="GO" id="GO:0005829">
    <property type="term" value="C:cytosol"/>
    <property type="evidence" value="ECO:0007669"/>
    <property type="project" value="TreeGrafter"/>
</dbReference>
<dbReference type="EMBL" id="SMSI01000002">
    <property type="protein sequence ID" value="TDH35917.1"/>
    <property type="molecule type" value="Genomic_DNA"/>
</dbReference>
<keyword evidence="11" id="KW-1185">Reference proteome</keyword>
<dbReference type="NCBIfam" id="TIGR00492">
    <property type="entry name" value="alr"/>
    <property type="match status" value="1"/>
</dbReference>
<dbReference type="SUPFAM" id="SSF50621">
    <property type="entry name" value="Alanine racemase C-terminal domain-like"/>
    <property type="match status" value="1"/>
</dbReference>